<dbReference type="GO" id="GO:0020037">
    <property type="term" value="F:heme binding"/>
    <property type="evidence" value="ECO:0007669"/>
    <property type="project" value="InterPro"/>
</dbReference>
<dbReference type="EMBL" id="CP000085">
    <property type="protein sequence ID" value="ABC35423.1"/>
    <property type="molecule type" value="Genomic_DNA"/>
</dbReference>
<dbReference type="GeneID" id="45119747"/>
<keyword evidence="6" id="KW-0503">Monooxygenase</keyword>
<dbReference type="PANTHER" id="PTHR24291:SF50">
    <property type="entry name" value="BIFUNCTIONAL ALBAFLAVENONE MONOOXYGENASE_TERPENE SYNTHASE"/>
    <property type="match status" value="1"/>
</dbReference>
<dbReference type="InterPro" id="IPR013968">
    <property type="entry name" value="PKS_KR"/>
</dbReference>
<dbReference type="InterPro" id="IPR050196">
    <property type="entry name" value="Cytochrome_P450_Monoox"/>
</dbReference>
<dbReference type="GO" id="GO:0005506">
    <property type="term" value="F:iron ion binding"/>
    <property type="evidence" value="ECO:0007669"/>
    <property type="project" value="InterPro"/>
</dbReference>
<dbReference type="InterPro" id="IPR001128">
    <property type="entry name" value="Cyt_P450"/>
</dbReference>
<protein>
    <submittedName>
        <fullName evidence="9">Cytochrome P450-related protein</fullName>
    </submittedName>
</protein>
<evidence type="ECO:0000256" key="3">
    <source>
        <dbReference type="ARBA" id="ARBA00022723"/>
    </source>
</evidence>
<dbReference type="CDD" id="cd20620">
    <property type="entry name" value="CYP132-like"/>
    <property type="match status" value="1"/>
</dbReference>
<dbReference type="PRINTS" id="PR00385">
    <property type="entry name" value="P450"/>
</dbReference>
<keyword evidence="10" id="KW-1185">Reference proteome</keyword>
<keyword evidence="3 7" id="KW-0479">Metal-binding</keyword>
<evidence type="ECO:0000256" key="2">
    <source>
        <dbReference type="ARBA" id="ARBA00022617"/>
    </source>
</evidence>
<evidence type="ECO:0000313" key="10">
    <source>
        <dbReference type="Proteomes" id="UP000001930"/>
    </source>
</evidence>
<dbReference type="RefSeq" id="WP_009894439.1">
    <property type="nucleotide sequence ID" value="NC_007650.1"/>
</dbReference>
<comment type="cofactor">
    <cofactor evidence="7">
        <name>heme</name>
        <dbReference type="ChEBI" id="CHEBI:30413"/>
    </cofactor>
</comment>
<evidence type="ECO:0000256" key="5">
    <source>
        <dbReference type="ARBA" id="ARBA00023004"/>
    </source>
</evidence>
<dbReference type="PANTHER" id="PTHR24291">
    <property type="entry name" value="CYTOCHROME P450 FAMILY 4"/>
    <property type="match status" value="1"/>
</dbReference>
<dbReference type="Proteomes" id="UP000001930">
    <property type="component" value="Chromosome II"/>
</dbReference>
<accession>Q2T2R5</accession>
<dbReference type="InterPro" id="IPR002401">
    <property type="entry name" value="Cyt_P450_E_grp-I"/>
</dbReference>
<evidence type="ECO:0000256" key="6">
    <source>
        <dbReference type="ARBA" id="ARBA00023033"/>
    </source>
</evidence>
<feature type="binding site" description="axial binding residue" evidence="7">
    <location>
        <position position="395"/>
    </location>
    <ligand>
        <name>heme</name>
        <dbReference type="ChEBI" id="CHEBI:30413"/>
    </ligand>
    <ligandPart>
        <name>Fe</name>
        <dbReference type="ChEBI" id="CHEBI:18248"/>
    </ligandPart>
</feature>
<dbReference type="PRINTS" id="PR00463">
    <property type="entry name" value="EP450I"/>
</dbReference>
<keyword evidence="4" id="KW-0560">Oxidoreductase</keyword>
<dbReference type="SUPFAM" id="SSF48264">
    <property type="entry name" value="Cytochrome P450"/>
    <property type="match status" value="1"/>
</dbReference>
<evidence type="ECO:0000259" key="8">
    <source>
        <dbReference type="SMART" id="SM00822"/>
    </source>
</evidence>
<feature type="domain" description="Ketoreductase" evidence="8">
    <location>
        <begin position="788"/>
        <end position="1014"/>
    </location>
</feature>
<evidence type="ECO:0000256" key="7">
    <source>
        <dbReference type="PIRSR" id="PIRSR602401-1"/>
    </source>
</evidence>
<dbReference type="Gene3D" id="1.10.630.10">
    <property type="entry name" value="Cytochrome P450"/>
    <property type="match status" value="1"/>
</dbReference>
<name>Q2T2R5_BURTA</name>
<dbReference type="HOGENOM" id="CLU_005394_0_0_4"/>
<dbReference type="InterPro" id="IPR017972">
    <property type="entry name" value="Cyt_P450_CS"/>
</dbReference>
<dbReference type="SMART" id="SM00822">
    <property type="entry name" value="PKS_KR"/>
    <property type="match status" value="1"/>
</dbReference>
<dbReference type="InterPro" id="IPR057326">
    <property type="entry name" value="KR_dom"/>
</dbReference>
<dbReference type="KEGG" id="bte:BTH_II2347"/>
<dbReference type="Gene3D" id="3.40.50.720">
    <property type="entry name" value="NAD(P)-binding Rossmann-like Domain"/>
    <property type="match status" value="1"/>
</dbReference>
<dbReference type="PROSITE" id="PS00086">
    <property type="entry name" value="CYTOCHROME_P450"/>
    <property type="match status" value="1"/>
</dbReference>
<dbReference type="InterPro" id="IPR036396">
    <property type="entry name" value="Cyt_P450_sf"/>
</dbReference>
<dbReference type="SUPFAM" id="SSF51735">
    <property type="entry name" value="NAD(P)-binding Rossmann-fold domains"/>
    <property type="match status" value="2"/>
</dbReference>
<keyword evidence="2 7" id="KW-0349">Heme</keyword>
<reference evidence="9 10" key="1">
    <citation type="journal article" date="2005" name="BMC Genomics">
        <title>Bacterial genome adaptation to niches: divergence of the potential virulence genes in three Burkholderia species of different survival strategies.</title>
        <authorList>
            <person name="Kim H.S."/>
            <person name="Schell M.A."/>
            <person name="Yu Y."/>
            <person name="Ulrich R.L."/>
            <person name="Sarria S.H."/>
            <person name="Nierman W.C."/>
            <person name="DeShazer D."/>
        </authorList>
    </citation>
    <scope>NUCLEOTIDE SEQUENCE [LARGE SCALE GENOMIC DNA]</scope>
    <source>
        <strain evidence="10">ATCC 700388 / DSM 13276 / CCUG 48851 / CIP 106301 / E264</strain>
    </source>
</reference>
<proteinExistence type="inferred from homology"/>
<dbReference type="GO" id="GO:0004497">
    <property type="term" value="F:monooxygenase activity"/>
    <property type="evidence" value="ECO:0007669"/>
    <property type="project" value="UniProtKB-KW"/>
</dbReference>
<organism evidence="9 10">
    <name type="scientific">Burkholderia thailandensis (strain ATCC 700388 / DSM 13276 / CCUG 48851 / CIP 106301 / E264)</name>
    <dbReference type="NCBI Taxonomy" id="271848"/>
    <lineage>
        <taxon>Bacteria</taxon>
        <taxon>Pseudomonadati</taxon>
        <taxon>Pseudomonadota</taxon>
        <taxon>Betaproteobacteria</taxon>
        <taxon>Burkholderiales</taxon>
        <taxon>Burkholderiaceae</taxon>
        <taxon>Burkholderia</taxon>
        <taxon>pseudomallei group</taxon>
    </lineage>
</organism>
<dbReference type="InterPro" id="IPR036291">
    <property type="entry name" value="NAD(P)-bd_dom_sf"/>
</dbReference>
<gene>
    <name evidence="9" type="ordered locus">BTH_II2347</name>
</gene>
<evidence type="ECO:0000256" key="4">
    <source>
        <dbReference type="ARBA" id="ARBA00023002"/>
    </source>
</evidence>
<comment type="similarity">
    <text evidence="1">Belongs to the cytochrome P450 family.</text>
</comment>
<dbReference type="GO" id="GO:0016705">
    <property type="term" value="F:oxidoreductase activity, acting on paired donors, with incorporation or reduction of molecular oxygen"/>
    <property type="evidence" value="ECO:0007669"/>
    <property type="project" value="InterPro"/>
</dbReference>
<dbReference type="Pfam" id="PF08659">
    <property type="entry name" value="KR"/>
    <property type="match status" value="1"/>
</dbReference>
<evidence type="ECO:0000313" key="9">
    <source>
        <dbReference type="EMBL" id="ABC35423.1"/>
    </source>
</evidence>
<evidence type="ECO:0000256" key="1">
    <source>
        <dbReference type="ARBA" id="ARBA00010617"/>
    </source>
</evidence>
<sequence>MSKHRQAPGPRGSLVMGNLAAYKRNPITMLLRLHQQYGDVARNRLGPFVTHALAHPDHIQYVLQENHRNYVRGRFYDNFKMFFGDGLLTTDGEFWRRHRRAVQPLFHKKQVDAHTAAVGDAALALAHRWSALPPGKAVDVVEEMMHLSLRMLGLMVFNTDVSSHAEAVGPAVRFGIEAMMPQGNMNDFIPRWAPTRFNRRIAHARRAIDTIIAKIIADHREARCEPSDVISLLLNARDPDTGAPMTQQEVHDEVMTVFLAGHETTGAGLAWALYALAQHPAVLRQLRDELDARLGGRAPTVQDFEQLPYLSQVVDEVLRVYPPIWGFTRDLVEDDEIGGYRIPARSSVFMSPYVTHRHPAFWRNPDAFDPENFASDAPARHRFVYFPFGGGMRKCIGFQTALLQMRVLVAVVAQHFDLNALPGHPIELGAAISLRPVHGIRLIVKPRERQQSHLARVREHESARALRPLGDTAEAAGAVCPMTDAAHEICVSADAAMVEAGAPGDANAGGAAAAVERAAARQHEPAAAAPLPFATSAATGAPPAASPVAAAAAGASARSVPAWRFTWRPVPVDPVPDEPSPALSGKRIALVNGRGGTIERVAAALARTCAKVSVFAPAANADHAEAARAFVNEAGPLDGIVDLGLEAPFALDDASAWEAPMRRTVELLKACYGDWAAEDDTSRLFYVALTWMDGQMGYGDDAGAQPLGGLWAGLAKTLPQELPNCNVRVLDIAPDETGRVDRLVVNELYRWGLFEVGYRNGVRYTLHAKRDELPPLAVDARAALGPGDTVLFSGGARGIGLLCARALAERHGCTVLVTGRETPPDGGEPWMALDEAGFKRYGLEQLRAATPERPPKAIRASLQRLKHRRELKAALDEMAALGLPVHYRVCDVTDRAAVRALCDELGDSLRIVIHNAGVDQPVRLIQKRADDFAHTVRTKVLGFANLCDAVRARPRLAQFCNVGSLTGRWGGMTGETDYAAANEALARLGLWAAKHALPPACGVKTLVWPTWEGVGMITNFAVTQRYVSPMNVEEGVRHWLRELASPGGGEVMFMGAVGRAPTPVQIKGFQPIRELPNIGELVTRRHHVGEPVRFRPFKRFEGRYAIDPAVAPYARAFRFNGRAVLPASLVLEHACAVGDWVMPPTGEPRELSEMTNVVLRLDALPDVPAGDAPVEIASEAAGYMIGDVWCVDVRCSDARTQAELLSMTLVYRPQPEQIGAAYARAPDTKPEPAPLTSAPHAAWDGELLPAGDWSVPDDASAGIVRIGRVPPAAVLSLWTLPFPLELRLPVNHVEHVLRVLLAEWGAAQTDAPSVWRIGAAKLARLPAASADGVVEYATGRFAVLDARGYVLLRVDDTRVDSDAAHAAPAETVALADPLTA</sequence>
<dbReference type="Pfam" id="PF00067">
    <property type="entry name" value="p450"/>
    <property type="match status" value="1"/>
</dbReference>
<keyword evidence="5 7" id="KW-0408">Iron</keyword>